<dbReference type="SUPFAM" id="SSF52151">
    <property type="entry name" value="FabD/lysophospholipase-like"/>
    <property type="match status" value="1"/>
</dbReference>
<reference evidence="2" key="1">
    <citation type="journal article" date="2011" name="Nature">
        <title>Genome sequence and analysis of the tuber crop potato.</title>
        <authorList>
            <consortium name="The Potato Genome Sequencing Consortium"/>
        </authorList>
    </citation>
    <scope>NUCLEOTIDE SEQUENCE [LARGE SCALE GENOMIC DNA]</scope>
    <source>
        <strain evidence="2">cv. DM1-3 516 R44</strain>
    </source>
</reference>
<evidence type="ECO:0000313" key="2">
    <source>
        <dbReference type="Proteomes" id="UP000011115"/>
    </source>
</evidence>
<dbReference type="Gramene" id="PGSC0003DMT400075172">
    <property type="protein sequence ID" value="PGSC0003DMT400075172"/>
    <property type="gene ID" value="PGSC0003DMG400029247"/>
</dbReference>
<keyword evidence="2" id="KW-1185">Reference proteome</keyword>
<proteinExistence type="predicted"/>
<dbReference type="PANTHER" id="PTHR32176:SF85">
    <property type="entry name" value="PATATIN GROUP D-2"/>
    <property type="match status" value="1"/>
</dbReference>
<dbReference type="Gene3D" id="3.40.1090.10">
    <property type="entry name" value="Cytosolic phospholipase A2 catalytic domain"/>
    <property type="match status" value="1"/>
</dbReference>
<name>M1CUR3_SOLTU</name>
<protein>
    <submittedName>
        <fullName evidence="1">Patatin group O</fullName>
    </submittedName>
</protein>
<dbReference type="EnsemblPlants" id="PGSC0003DMT400075172">
    <property type="protein sequence ID" value="PGSC0003DMT400075172"/>
    <property type="gene ID" value="PGSC0003DMG400029247"/>
</dbReference>
<organism evidence="1 2">
    <name type="scientific">Solanum tuberosum</name>
    <name type="common">Potato</name>
    <dbReference type="NCBI Taxonomy" id="4113"/>
    <lineage>
        <taxon>Eukaryota</taxon>
        <taxon>Viridiplantae</taxon>
        <taxon>Streptophyta</taxon>
        <taxon>Embryophyta</taxon>
        <taxon>Tracheophyta</taxon>
        <taxon>Spermatophyta</taxon>
        <taxon>Magnoliopsida</taxon>
        <taxon>eudicotyledons</taxon>
        <taxon>Gunneridae</taxon>
        <taxon>Pentapetalae</taxon>
        <taxon>asterids</taxon>
        <taxon>lamiids</taxon>
        <taxon>Solanales</taxon>
        <taxon>Solanaceae</taxon>
        <taxon>Solanoideae</taxon>
        <taxon>Solaneae</taxon>
        <taxon>Solanum</taxon>
    </lineage>
</organism>
<dbReference type="PaxDb" id="4113-PGSC0003DMT400075172"/>
<dbReference type="Proteomes" id="UP000011115">
    <property type="component" value="Unassembled WGS sequence"/>
</dbReference>
<accession>M1CUR3</accession>
<dbReference type="InterPro" id="IPR016035">
    <property type="entry name" value="Acyl_Trfase/lysoPLipase"/>
</dbReference>
<dbReference type="ExpressionAtlas" id="M1CUR3">
    <property type="expression patterns" value="baseline and differential"/>
</dbReference>
<sequence>MGNAASSYMNDYYLSTVFQALDSKNNYLRVQENALTGTTTKMDDASVANMKLLEQVGKNLLKKNVSEDSHETYEVALKRFAKLLSDRKKLRANKASY</sequence>
<dbReference type="AlphaFoldDB" id="M1CUR3"/>
<dbReference type="InParanoid" id="M1CUR3"/>
<dbReference type="eggNOG" id="KOG0513">
    <property type="taxonomic scope" value="Eukaryota"/>
</dbReference>
<dbReference type="HOGENOM" id="CLU_183337_0_0_1"/>
<reference evidence="1" key="2">
    <citation type="submission" date="2015-06" db="UniProtKB">
        <authorList>
            <consortium name="EnsemblPlants"/>
        </authorList>
    </citation>
    <scope>IDENTIFICATION</scope>
    <source>
        <strain evidence="1">DM1-3 516 R44</strain>
    </source>
</reference>
<dbReference type="PANTHER" id="PTHR32176">
    <property type="entry name" value="XYLOSE ISOMERASE"/>
    <property type="match status" value="1"/>
</dbReference>
<evidence type="ECO:0000313" key="1">
    <source>
        <dbReference type="EnsemblPlants" id="PGSC0003DMT400075172"/>
    </source>
</evidence>